<dbReference type="OrthoDB" id="4498710at2"/>
<comment type="caution">
    <text evidence="1">The sequence shown here is derived from an EMBL/GenBank/DDBJ whole genome shotgun (WGS) entry which is preliminary data.</text>
</comment>
<accession>A0A315Y4A8</accession>
<sequence>MTFEKLSKKQRKIFKWPYKSDSYALICDGSVRSGKTAAMTCSFVHWAMKCFTDMNFGICGNTVQAAERNIVNTIQQMTDVTYYYHVKYNSSKHILVVSGGGHANYFYIFGGKDEGSYKLIQGLTLAGVLFDEVALQPESFVDQAIARTLSVSDARIWFNCNPDGPEHWFNTQWIRKAAEKHAERVHFTMEDNPIMSPEKIERTKSLFSGVFYDRYVLGKWAVAEGLIYPMFDRSKHLGALPEDAEGDYYISIDYGTVNPTSMGLWHLGYNNHAYRVKEYYYDARKVGVSRTDEEHYAELEKLAGDLDIVYVIVDPSAASFIECIRRHGKFRVRKADNSVLDGIRDTSTLLQLGYLHFSPDCADTIREFSLYCWDTQGAAKKGPDAPVKQFDHAMDDMRYFVETSMKRALRELRSEG</sequence>
<organism evidence="1 2">
    <name type="scientific">Ruminococcus flavefaciens</name>
    <dbReference type="NCBI Taxonomy" id="1265"/>
    <lineage>
        <taxon>Bacteria</taxon>
        <taxon>Bacillati</taxon>
        <taxon>Bacillota</taxon>
        <taxon>Clostridia</taxon>
        <taxon>Eubacteriales</taxon>
        <taxon>Oscillospiraceae</taxon>
        <taxon>Ruminococcus</taxon>
    </lineage>
</organism>
<dbReference type="AlphaFoldDB" id="A0A315Y4A8"/>
<dbReference type="RefSeq" id="WP_109725495.1">
    <property type="nucleotide sequence ID" value="NZ_QGDI01000002.1"/>
</dbReference>
<dbReference type="Gene3D" id="3.40.50.300">
    <property type="entry name" value="P-loop containing nucleotide triphosphate hydrolases"/>
    <property type="match status" value="1"/>
</dbReference>
<name>A0A315Y4A8_RUMFL</name>
<gene>
    <name evidence="1" type="ORF">IE37_00604</name>
</gene>
<dbReference type="Gene3D" id="3.30.420.280">
    <property type="match status" value="1"/>
</dbReference>
<dbReference type="EMBL" id="QGDI01000002">
    <property type="protein sequence ID" value="PWJ14619.1"/>
    <property type="molecule type" value="Genomic_DNA"/>
</dbReference>
<dbReference type="NCBIfam" id="TIGR01547">
    <property type="entry name" value="phage_term_2"/>
    <property type="match status" value="1"/>
</dbReference>
<dbReference type="InterPro" id="IPR027417">
    <property type="entry name" value="P-loop_NTPase"/>
</dbReference>
<evidence type="ECO:0000313" key="2">
    <source>
        <dbReference type="Proteomes" id="UP000245720"/>
    </source>
</evidence>
<evidence type="ECO:0000313" key="1">
    <source>
        <dbReference type="EMBL" id="PWJ14619.1"/>
    </source>
</evidence>
<dbReference type="Pfam" id="PF03237">
    <property type="entry name" value="Terminase_6N"/>
    <property type="match status" value="1"/>
</dbReference>
<proteinExistence type="predicted"/>
<protein>
    <submittedName>
        <fullName evidence="1">PBSX family phage terminase large subunit</fullName>
    </submittedName>
</protein>
<dbReference type="InterPro" id="IPR006437">
    <property type="entry name" value="Phage_terminase_lsu"/>
</dbReference>
<reference evidence="1 2" key="1">
    <citation type="submission" date="2018-05" db="EMBL/GenBank/DDBJ databases">
        <title>The Hungate 1000. A catalogue of reference genomes from the rumen microbiome.</title>
        <authorList>
            <person name="Kelly W."/>
        </authorList>
    </citation>
    <scope>NUCLEOTIDE SEQUENCE [LARGE SCALE GENOMIC DNA]</scope>
    <source>
        <strain evidence="1 2">SAb67</strain>
    </source>
</reference>
<dbReference type="Proteomes" id="UP000245720">
    <property type="component" value="Unassembled WGS sequence"/>
</dbReference>